<organism evidence="3 4">
    <name type="scientific">Aspergillus sclerotiicarbonarius (strain CBS 121057 / IBT 28362)</name>
    <dbReference type="NCBI Taxonomy" id="1448318"/>
    <lineage>
        <taxon>Eukaryota</taxon>
        <taxon>Fungi</taxon>
        <taxon>Dikarya</taxon>
        <taxon>Ascomycota</taxon>
        <taxon>Pezizomycotina</taxon>
        <taxon>Eurotiomycetes</taxon>
        <taxon>Eurotiomycetidae</taxon>
        <taxon>Eurotiales</taxon>
        <taxon>Aspergillaceae</taxon>
        <taxon>Aspergillus</taxon>
        <taxon>Aspergillus subgen. Circumdati</taxon>
    </lineage>
</organism>
<dbReference type="AlphaFoldDB" id="A0A319EUH2"/>
<comment type="similarity">
    <text evidence="1">Belongs to the tpcK family.</text>
</comment>
<reference evidence="3 4" key="1">
    <citation type="submission" date="2018-02" db="EMBL/GenBank/DDBJ databases">
        <title>The genomes of Aspergillus section Nigri reveals drivers in fungal speciation.</title>
        <authorList>
            <consortium name="DOE Joint Genome Institute"/>
            <person name="Vesth T.C."/>
            <person name="Nybo J."/>
            <person name="Theobald S."/>
            <person name="Brandl J."/>
            <person name="Frisvad J.C."/>
            <person name="Nielsen K.F."/>
            <person name="Lyhne E.K."/>
            <person name="Kogle M.E."/>
            <person name="Kuo A."/>
            <person name="Riley R."/>
            <person name="Clum A."/>
            <person name="Nolan M."/>
            <person name="Lipzen A."/>
            <person name="Salamov A."/>
            <person name="Henrissat B."/>
            <person name="Wiebenga A."/>
            <person name="De vries R.P."/>
            <person name="Grigoriev I.V."/>
            <person name="Mortensen U.H."/>
            <person name="Andersen M.R."/>
            <person name="Baker S.E."/>
        </authorList>
    </citation>
    <scope>NUCLEOTIDE SEQUENCE [LARGE SCALE GENOMIC DNA]</scope>
    <source>
        <strain evidence="3 4">CBS 121057</strain>
    </source>
</reference>
<dbReference type="OrthoDB" id="4351247at2759"/>
<evidence type="ECO:0000313" key="3">
    <source>
        <dbReference type="EMBL" id="PYI05189.1"/>
    </source>
</evidence>
<dbReference type="VEuPathDB" id="FungiDB:BO78DRAFT_419848"/>
<evidence type="ECO:0000259" key="2">
    <source>
        <dbReference type="Pfam" id="PF07110"/>
    </source>
</evidence>
<proteinExistence type="inferred from homology"/>
<gene>
    <name evidence="3" type="ORF">BO78DRAFT_419848</name>
</gene>
<dbReference type="Pfam" id="PF07110">
    <property type="entry name" value="EthD"/>
    <property type="match status" value="1"/>
</dbReference>
<dbReference type="InterPro" id="IPR009799">
    <property type="entry name" value="EthD_dom"/>
</dbReference>
<dbReference type="Proteomes" id="UP000248423">
    <property type="component" value="Unassembled WGS sequence"/>
</dbReference>
<dbReference type="EMBL" id="KZ826360">
    <property type="protein sequence ID" value="PYI05189.1"/>
    <property type="molecule type" value="Genomic_DNA"/>
</dbReference>
<feature type="domain" description="EthD" evidence="2">
    <location>
        <begin position="12"/>
        <end position="96"/>
    </location>
</feature>
<protein>
    <recommendedName>
        <fullName evidence="2">EthD domain-containing protein</fullName>
    </recommendedName>
</protein>
<dbReference type="Gene3D" id="3.30.70.100">
    <property type="match status" value="1"/>
</dbReference>
<evidence type="ECO:0000256" key="1">
    <source>
        <dbReference type="ARBA" id="ARBA00005986"/>
    </source>
</evidence>
<accession>A0A319EUH2</accession>
<sequence>MQLTIISKKLDSLTTDEFIHELRVVHASKTRTMARTLGIITRYIQGLRLPPANTTLLRYLPIQATDPSVDSMAQLTWPSLTVLQGALSTDAYLKSAGSHVFALPVKVYVTEKISPDPEPANERDFHNGVRVVVGLSPLSQQTFPQAWSEHAAFCHSICPQYQRHRLIPLDAKKVHAVFGHTQFTPKTVVVGSGGYEDFVFRSLADAEAFFEDYGADIRASYARFVDQERSFSYVFDNGVQYCPAERGVREVIVGVFVGLVLTVEVVLNL</sequence>
<name>A0A319EUH2_ASPSB</name>
<dbReference type="GO" id="GO:0016491">
    <property type="term" value="F:oxidoreductase activity"/>
    <property type="evidence" value="ECO:0007669"/>
    <property type="project" value="InterPro"/>
</dbReference>
<evidence type="ECO:0000313" key="4">
    <source>
        <dbReference type="Proteomes" id="UP000248423"/>
    </source>
</evidence>
<keyword evidence="4" id="KW-1185">Reference proteome</keyword>